<keyword evidence="3" id="KW-1185">Reference proteome</keyword>
<proteinExistence type="predicted"/>
<feature type="transmembrane region" description="Helical" evidence="1">
    <location>
        <begin position="12"/>
        <end position="30"/>
    </location>
</feature>
<feature type="transmembrane region" description="Helical" evidence="1">
    <location>
        <begin position="157"/>
        <end position="184"/>
    </location>
</feature>
<keyword evidence="1" id="KW-0812">Transmembrane</keyword>
<protein>
    <recommendedName>
        <fullName evidence="4">DoxX family protein</fullName>
    </recommendedName>
</protein>
<name>R9H0Z7_9SPHI</name>
<dbReference type="EMBL" id="AQPN01000071">
    <property type="protein sequence ID" value="EOR94914.1"/>
    <property type="molecule type" value="Genomic_DNA"/>
</dbReference>
<dbReference type="OrthoDB" id="5524812at2"/>
<organism evidence="2 3">
    <name type="scientific">Arcticibacter svalbardensis MN12-7</name>
    <dbReference type="NCBI Taxonomy" id="1150600"/>
    <lineage>
        <taxon>Bacteria</taxon>
        <taxon>Pseudomonadati</taxon>
        <taxon>Bacteroidota</taxon>
        <taxon>Sphingobacteriia</taxon>
        <taxon>Sphingobacteriales</taxon>
        <taxon>Sphingobacteriaceae</taxon>
        <taxon>Arcticibacter</taxon>
    </lineage>
</organism>
<feature type="transmembrane region" description="Helical" evidence="1">
    <location>
        <begin position="116"/>
        <end position="134"/>
    </location>
</feature>
<evidence type="ECO:0000313" key="2">
    <source>
        <dbReference type="EMBL" id="EOR94914.1"/>
    </source>
</evidence>
<sequence length="189" mass="21859">MKNISKAQLWDYFILIARIWLALTLLRYGYSKLIDGQFGVSKSTMNLPLKEVGLFNLSWYLADHEPFKSFIGISQMIVGALLVYNRTVILGAFMAIPIWINILIWDMTFMGLYTGFTIRIPFYLLLTFLVLWHYKEKVLPAIQNFTNGTTTRFKYPFWAYLLLPILGLLLELIGGIPIALISLLKRLIE</sequence>
<evidence type="ECO:0000256" key="1">
    <source>
        <dbReference type="SAM" id="Phobius"/>
    </source>
</evidence>
<keyword evidence="1" id="KW-1133">Transmembrane helix</keyword>
<accession>R9H0Z7</accession>
<evidence type="ECO:0008006" key="4">
    <source>
        <dbReference type="Google" id="ProtNLM"/>
    </source>
</evidence>
<dbReference type="AlphaFoldDB" id="R9H0Z7"/>
<dbReference type="STRING" id="1150600.ADIARSV_1875"/>
<keyword evidence="1" id="KW-0472">Membrane</keyword>
<feature type="transmembrane region" description="Helical" evidence="1">
    <location>
        <begin position="83"/>
        <end position="104"/>
    </location>
</feature>
<reference evidence="2 3" key="1">
    <citation type="journal article" date="2013" name="Genome Announc.">
        <title>Draft Genome Sequence of Arcticibacter svalbardensis Strain MN12-7T, a Member of the Family Sphingobacteriaceae Isolated from an Arctic Soil Sample.</title>
        <authorList>
            <person name="Shivaji S."/>
            <person name="Ara S."/>
            <person name="Prasad S."/>
            <person name="Manasa B.P."/>
            <person name="Begum Z."/>
            <person name="Singh A."/>
            <person name="Kumar Pinnaka A."/>
        </authorList>
    </citation>
    <scope>NUCLEOTIDE SEQUENCE [LARGE SCALE GENOMIC DNA]</scope>
    <source>
        <strain evidence="2 3">MN12-7</strain>
    </source>
</reference>
<gene>
    <name evidence="2" type="ORF">ADIARSV_1875</name>
</gene>
<dbReference type="RefSeq" id="WP_016195110.1">
    <property type="nucleotide sequence ID" value="NZ_AQPN01000071.1"/>
</dbReference>
<evidence type="ECO:0000313" key="3">
    <source>
        <dbReference type="Proteomes" id="UP000014174"/>
    </source>
</evidence>
<comment type="caution">
    <text evidence="2">The sequence shown here is derived from an EMBL/GenBank/DDBJ whole genome shotgun (WGS) entry which is preliminary data.</text>
</comment>
<dbReference type="Proteomes" id="UP000014174">
    <property type="component" value="Unassembled WGS sequence"/>
</dbReference>
<dbReference type="eggNOG" id="ENOG5032VEV">
    <property type="taxonomic scope" value="Bacteria"/>
</dbReference>